<gene>
    <name evidence="1" type="ORF">BO66DRAFT_48584</name>
</gene>
<evidence type="ECO:0000313" key="1">
    <source>
        <dbReference type="EMBL" id="RAH71778.1"/>
    </source>
</evidence>
<evidence type="ECO:0000313" key="2">
    <source>
        <dbReference type="Proteomes" id="UP000249661"/>
    </source>
</evidence>
<proteinExistence type="predicted"/>
<sequence>MHCGQLHPHKTHISRYVCFFMLLRDLLGYPSSAVIRHQHAAVRCHAPGQYYHIRFGRNEDPLMNFFCFSFPLFLLFMFESDIWTGNKMSSV</sequence>
<dbReference type="Proteomes" id="UP000249661">
    <property type="component" value="Unassembled WGS sequence"/>
</dbReference>
<dbReference type="EMBL" id="KZ824947">
    <property type="protein sequence ID" value="RAH71778.1"/>
    <property type="molecule type" value="Genomic_DNA"/>
</dbReference>
<name>A0ACD1HDW2_9EURO</name>
<reference evidence="1" key="1">
    <citation type="submission" date="2018-02" db="EMBL/GenBank/DDBJ databases">
        <title>The genomes of Aspergillus section Nigri reveals drivers in fungal speciation.</title>
        <authorList>
            <consortium name="DOE Joint Genome Institute"/>
            <person name="Vesth T.C."/>
            <person name="Nybo J."/>
            <person name="Theobald S."/>
            <person name="Brandl J."/>
            <person name="Frisvad J.C."/>
            <person name="Nielsen K.F."/>
            <person name="Lyhne E.K."/>
            <person name="Kogle M.E."/>
            <person name="Kuo A."/>
            <person name="Riley R."/>
            <person name="Clum A."/>
            <person name="Nolan M."/>
            <person name="Lipzen A."/>
            <person name="Salamov A."/>
            <person name="Henrissat B."/>
            <person name="Wiebenga A."/>
            <person name="De vries R.P."/>
            <person name="Grigoriev I.V."/>
            <person name="Mortensen U.H."/>
            <person name="Andersen M.R."/>
            <person name="Baker S.E."/>
        </authorList>
    </citation>
    <scope>NUCLEOTIDE SEQUENCE</scope>
    <source>
        <strain evidence="1">CBS 121060</strain>
    </source>
</reference>
<keyword evidence="2" id="KW-1185">Reference proteome</keyword>
<accession>A0ACD1HDW2</accession>
<protein>
    <submittedName>
        <fullName evidence="1">Uncharacterized protein</fullName>
    </submittedName>
</protein>
<organism evidence="1 2">
    <name type="scientific">Aspergillus aculeatinus CBS 121060</name>
    <dbReference type="NCBI Taxonomy" id="1448322"/>
    <lineage>
        <taxon>Eukaryota</taxon>
        <taxon>Fungi</taxon>
        <taxon>Dikarya</taxon>
        <taxon>Ascomycota</taxon>
        <taxon>Pezizomycotina</taxon>
        <taxon>Eurotiomycetes</taxon>
        <taxon>Eurotiomycetidae</taxon>
        <taxon>Eurotiales</taxon>
        <taxon>Aspergillaceae</taxon>
        <taxon>Aspergillus</taxon>
        <taxon>Aspergillus subgen. Circumdati</taxon>
    </lineage>
</organism>